<dbReference type="CDD" id="cd06839">
    <property type="entry name" value="PLPDE_III_Btrk_like"/>
    <property type="match status" value="1"/>
</dbReference>
<dbReference type="Pfam" id="PF02784">
    <property type="entry name" value="Orn_Arg_deC_N"/>
    <property type="match status" value="1"/>
</dbReference>
<dbReference type="InterPro" id="IPR022657">
    <property type="entry name" value="De-COase2_CS"/>
</dbReference>
<keyword evidence="7" id="KW-1185">Reference proteome</keyword>
<dbReference type="Proteomes" id="UP000614272">
    <property type="component" value="Unassembled WGS sequence"/>
</dbReference>
<evidence type="ECO:0000259" key="5">
    <source>
        <dbReference type="Pfam" id="PF02784"/>
    </source>
</evidence>
<dbReference type="InterPro" id="IPR017530">
    <property type="entry name" value="DCO2ase_PEP1"/>
</dbReference>
<gene>
    <name evidence="6" type="ORF">GCM10011357_32770</name>
</gene>
<feature type="domain" description="Orn/DAP/Arg decarboxylase 2 C-terminal" evidence="4">
    <location>
        <begin position="41"/>
        <end position="389"/>
    </location>
</feature>
<comment type="cofactor">
    <cofactor evidence="1">
        <name>pyridoxal 5'-phosphate</name>
        <dbReference type="ChEBI" id="CHEBI:597326"/>
    </cofactor>
</comment>
<dbReference type="InterPro" id="IPR000183">
    <property type="entry name" value="Orn/DAP/Arg_de-COase"/>
</dbReference>
<evidence type="ECO:0000259" key="4">
    <source>
        <dbReference type="Pfam" id="PF00278"/>
    </source>
</evidence>
<dbReference type="RefSeq" id="WP_099035965.1">
    <property type="nucleotide sequence ID" value="NZ_BMGJ01000016.1"/>
</dbReference>
<dbReference type="NCBIfam" id="TIGR03099">
    <property type="entry name" value="dCO2ase_PEP1"/>
    <property type="match status" value="1"/>
</dbReference>
<dbReference type="PRINTS" id="PR01182">
    <property type="entry name" value="ORNDCRBXLASE"/>
</dbReference>
<reference evidence="7" key="1">
    <citation type="journal article" date="2019" name="Int. J. Syst. Evol. Microbiol.">
        <title>The Global Catalogue of Microorganisms (GCM) 10K type strain sequencing project: providing services to taxonomists for standard genome sequencing and annotation.</title>
        <authorList>
            <consortium name="The Broad Institute Genomics Platform"/>
            <consortium name="The Broad Institute Genome Sequencing Center for Infectious Disease"/>
            <person name="Wu L."/>
            <person name="Ma J."/>
        </authorList>
    </citation>
    <scope>NUCLEOTIDE SEQUENCE [LARGE SCALE GENOMIC DNA]</scope>
    <source>
        <strain evidence="7">CGMCC 1.12923</strain>
    </source>
</reference>
<dbReference type="Gene3D" id="3.20.20.10">
    <property type="entry name" value="Alanine racemase"/>
    <property type="match status" value="1"/>
</dbReference>
<evidence type="ECO:0000313" key="7">
    <source>
        <dbReference type="Proteomes" id="UP000614272"/>
    </source>
</evidence>
<keyword evidence="2" id="KW-0663">Pyridoxal phosphate</keyword>
<evidence type="ECO:0000256" key="2">
    <source>
        <dbReference type="ARBA" id="ARBA00022898"/>
    </source>
</evidence>
<accession>A0ABQ1RQX0</accession>
<protein>
    <submittedName>
        <fullName evidence="6">Pyridoxal-dependent decarboxylase, exosortase A system-associated</fullName>
    </submittedName>
</protein>
<dbReference type="PRINTS" id="PR01179">
    <property type="entry name" value="ODADCRBXLASE"/>
</dbReference>
<sequence length="411" mass="44633">MNKPAVTHQIMDQFSHQAGQLLVGGKTLDQIATLLDKEVFYAYDKMVIQAQIEKFRAYVPHPIKLHFAIKANPLPALVHYVAPLVDGLDVASQKELLIALQSSMPAEEISFAGPAKGEQEIRAAIVAGVTLNIESELELERAVKAGQLLNLLPRIAFRVNPAFELKASGMKMAGGAKQFGIDEERLIEMLPELDYSEIDFQGFHIFCGSQNLKPEALTEAHTQTFALAEKLVGLCPVPVKSINLGGGFGIPYFAGERRLDLSPIGENLKSLLGGTPIDLDTTELVMELGRYLVAEAGVYACKVTDIKPSRGQTFVMTNGGLHHHLSNSGNFGQVIRKNYPVAIGNKLDQDASVQVNVAGPLCTPLDSLADRVWLPQTEVGDWFVVYQSGAYGATASPQDFLGHPHVAEILL</sequence>
<dbReference type="PROSITE" id="PS00879">
    <property type="entry name" value="ODR_DC_2_2"/>
    <property type="match status" value="1"/>
</dbReference>
<organism evidence="6 7">
    <name type="scientific">Lacimicrobium alkaliphilum</name>
    <dbReference type="NCBI Taxonomy" id="1526571"/>
    <lineage>
        <taxon>Bacteria</taxon>
        <taxon>Pseudomonadati</taxon>
        <taxon>Pseudomonadota</taxon>
        <taxon>Gammaproteobacteria</taxon>
        <taxon>Alteromonadales</taxon>
        <taxon>Alteromonadaceae</taxon>
        <taxon>Lacimicrobium</taxon>
    </lineage>
</organism>
<dbReference type="InterPro" id="IPR022643">
    <property type="entry name" value="De-COase2_C"/>
</dbReference>
<proteinExistence type="inferred from homology"/>
<dbReference type="PANTHER" id="PTHR43727">
    <property type="entry name" value="DIAMINOPIMELATE DECARBOXYLASE"/>
    <property type="match status" value="1"/>
</dbReference>
<dbReference type="InterPro" id="IPR009006">
    <property type="entry name" value="Ala_racemase/Decarboxylase_C"/>
</dbReference>
<feature type="domain" description="Orn/DAP/Arg decarboxylase 2 N-terminal" evidence="5">
    <location>
        <begin position="48"/>
        <end position="294"/>
    </location>
</feature>
<name>A0ABQ1RQX0_9ALTE</name>
<dbReference type="PANTHER" id="PTHR43727:SF2">
    <property type="entry name" value="GROUP IV DECARBOXYLASE"/>
    <property type="match status" value="1"/>
</dbReference>
<dbReference type="SUPFAM" id="SSF50621">
    <property type="entry name" value="Alanine racemase C-terminal domain-like"/>
    <property type="match status" value="1"/>
</dbReference>
<dbReference type="InterPro" id="IPR029066">
    <property type="entry name" value="PLP-binding_barrel"/>
</dbReference>
<comment type="caution">
    <text evidence="6">The sequence shown here is derived from an EMBL/GenBank/DDBJ whole genome shotgun (WGS) entry which is preliminary data.</text>
</comment>
<evidence type="ECO:0000313" key="6">
    <source>
        <dbReference type="EMBL" id="GGD75201.1"/>
    </source>
</evidence>
<dbReference type="EMBL" id="BMGJ01000016">
    <property type="protein sequence ID" value="GGD75201.1"/>
    <property type="molecule type" value="Genomic_DNA"/>
</dbReference>
<comment type="similarity">
    <text evidence="3">Belongs to the Orn/Lys/Arg decarboxylase class-II family.</text>
</comment>
<evidence type="ECO:0000256" key="1">
    <source>
        <dbReference type="ARBA" id="ARBA00001933"/>
    </source>
</evidence>
<dbReference type="InterPro" id="IPR002433">
    <property type="entry name" value="Orn_de-COase"/>
</dbReference>
<dbReference type="SUPFAM" id="SSF51419">
    <property type="entry name" value="PLP-binding barrel"/>
    <property type="match status" value="1"/>
</dbReference>
<evidence type="ECO:0000256" key="3">
    <source>
        <dbReference type="RuleBase" id="RU003737"/>
    </source>
</evidence>
<dbReference type="Gene3D" id="2.40.37.10">
    <property type="entry name" value="Lyase, Ornithine Decarboxylase, Chain A, domain 1"/>
    <property type="match status" value="1"/>
</dbReference>
<dbReference type="InterPro" id="IPR022644">
    <property type="entry name" value="De-COase2_N"/>
</dbReference>
<dbReference type="Pfam" id="PF00278">
    <property type="entry name" value="Orn_DAP_Arg_deC"/>
    <property type="match status" value="1"/>
</dbReference>